<dbReference type="EMBL" id="LT629734">
    <property type="protein sequence ID" value="SDR68035.1"/>
    <property type="molecule type" value="Genomic_DNA"/>
</dbReference>
<dbReference type="GO" id="GO:0008703">
    <property type="term" value="F:5-amino-6-(5-phosphoribosylamino)uracil reductase activity"/>
    <property type="evidence" value="ECO:0007669"/>
    <property type="project" value="InterPro"/>
</dbReference>
<evidence type="ECO:0000259" key="1">
    <source>
        <dbReference type="Pfam" id="PF01872"/>
    </source>
</evidence>
<sequence>MRLAAAVLRVYAPDMGLLTFGINVTLDGCIDHREGIADDETHAFFSALMDGAGAMLWGRVTYEMMEEAWPPIARGEVDATPAMVAWARKLEAKPKHVVSATRTSFPWTNSHRIAGDLRTGVQALKDATPDGVLLGSGRLATELDRLGLIDEYVLLVHPRIVGHGPTLFADGLPSTRRLALRSAEPLRNGVIVTRYRRAG</sequence>
<dbReference type="SUPFAM" id="SSF53597">
    <property type="entry name" value="Dihydrofolate reductase-like"/>
    <property type="match status" value="1"/>
</dbReference>
<dbReference type="GO" id="GO:0009231">
    <property type="term" value="P:riboflavin biosynthetic process"/>
    <property type="evidence" value="ECO:0007669"/>
    <property type="project" value="InterPro"/>
</dbReference>
<dbReference type="InterPro" id="IPR050765">
    <property type="entry name" value="Riboflavin_Biosynth_HTPR"/>
</dbReference>
<dbReference type="STRING" id="684552.SAMN04489719_0341"/>
<dbReference type="Gene3D" id="3.40.430.10">
    <property type="entry name" value="Dihydrofolate Reductase, subunit A"/>
    <property type="match status" value="1"/>
</dbReference>
<name>A0A1H1L1X7_9MICO</name>
<dbReference type="Pfam" id="PF01872">
    <property type="entry name" value="RibD_C"/>
    <property type="match status" value="1"/>
</dbReference>
<dbReference type="AlphaFoldDB" id="A0A1H1L1X7"/>
<evidence type="ECO:0000313" key="3">
    <source>
        <dbReference type="Proteomes" id="UP000199649"/>
    </source>
</evidence>
<dbReference type="PANTHER" id="PTHR38011">
    <property type="entry name" value="DIHYDROFOLATE REDUCTASE FAMILY PROTEIN (AFU_ORTHOLOGUE AFUA_8G06820)"/>
    <property type="match status" value="1"/>
</dbReference>
<accession>A0A1H1L1X7</accession>
<reference evidence="3" key="1">
    <citation type="submission" date="2016-10" db="EMBL/GenBank/DDBJ databases">
        <authorList>
            <person name="Varghese N."/>
            <person name="Submissions S."/>
        </authorList>
    </citation>
    <scope>NUCLEOTIDE SEQUENCE [LARGE SCALE GENOMIC DNA]</scope>
    <source>
        <strain evidence="3">DSM 22965</strain>
    </source>
</reference>
<protein>
    <submittedName>
        <fullName evidence="2">Dihydrofolate reductase</fullName>
    </submittedName>
</protein>
<dbReference type="PANTHER" id="PTHR38011:SF2">
    <property type="entry name" value="BIFUNCTIONAL DEAMINASE-REDUCTASE DOMAIN PROTEIN"/>
    <property type="match status" value="1"/>
</dbReference>
<dbReference type="InterPro" id="IPR002734">
    <property type="entry name" value="RibDG_C"/>
</dbReference>
<dbReference type="Proteomes" id="UP000199649">
    <property type="component" value="Chromosome I"/>
</dbReference>
<evidence type="ECO:0000313" key="2">
    <source>
        <dbReference type="EMBL" id="SDR68035.1"/>
    </source>
</evidence>
<gene>
    <name evidence="2" type="ORF">SAMN04489719_0341</name>
</gene>
<feature type="domain" description="Bacterial bifunctional deaminase-reductase C-terminal" evidence="1">
    <location>
        <begin position="20"/>
        <end position="191"/>
    </location>
</feature>
<keyword evidence="3" id="KW-1185">Reference proteome</keyword>
<dbReference type="InterPro" id="IPR024072">
    <property type="entry name" value="DHFR-like_dom_sf"/>
</dbReference>
<organism evidence="2 3">
    <name type="scientific">Agrococcus carbonis</name>
    <dbReference type="NCBI Taxonomy" id="684552"/>
    <lineage>
        <taxon>Bacteria</taxon>
        <taxon>Bacillati</taxon>
        <taxon>Actinomycetota</taxon>
        <taxon>Actinomycetes</taxon>
        <taxon>Micrococcales</taxon>
        <taxon>Microbacteriaceae</taxon>
        <taxon>Agrococcus</taxon>
    </lineage>
</organism>
<proteinExistence type="predicted"/>